<comment type="caution">
    <text evidence="1">The sequence shown here is derived from an EMBL/GenBank/DDBJ whole genome shotgun (WGS) entry which is preliminary data.</text>
</comment>
<evidence type="ECO:0000313" key="1">
    <source>
        <dbReference type="EMBL" id="KAJ8373997.1"/>
    </source>
</evidence>
<reference evidence="1" key="1">
    <citation type="journal article" date="2023" name="Science">
        <title>Genome structures resolve the early diversification of teleost fishes.</title>
        <authorList>
            <person name="Parey E."/>
            <person name="Louis A."/>
            <person name="Montfort J."/>
            <person name="Bouchez O."/>
            <person name="Roques C."/>
            <person name="Iampietro C."/>
            <person name="Lluch J."/>
            <person name="Castinel A."/>
            <person name="Donnadieu C."/>
            <person name="Desvignes T."/>
            <person name="Floi Bucao C."/>
            <person name="Jouanno E."/>
            <person name="Wen M."/>
            <person name="Mejri S."/>
            <person name="Dirks R."/>
            <person name="Jansen H."/>
            <person name="Henkel C."/>
            <person name="Chen W.J."/>
            <person name="Zahm M."/>
            <person name="Cabau C."/>
            <person name="Klopp C."/>
            <person name="Thompson A.W."/>
            <person name="Robinson-Rechavi M."/>
            <person name="Braasch I."/>
            <person name="Lecointre G."/>
            <person name="Bobe J."/>
            <person name="Postlethwait J.H."/>
            <person name="Berthelot C."/>
            <person name="Roest Crollius H."/>
            <person name="Guiguen Y."/>
        </authorList>
    </citation>
    <scope>NUCLEOTIDE SEQUENCE</scope>
    <source>
        <strain evidence="1">WJC10195</strain>
    </source>
</reference>
<sequence>MPSVLIGAQANTTSLLAPSSADRWEMSAGLPRLSDSQPGFADDRNLCSREGGKTSFRTAAAYESHYMTGSAFS</sequence>
<evidence type="ECO:0000313" key="2">
    <source>
        <dbReference type="Proteomes" id="UP001152622"/>
    </source>
</evidence>
<protein>
    <submittedName>
        <fullName evidence="1">Uncharacterized protein</fullName>
    </submittedName>
</protein>
<proteinExistence type="predicted"/>
<gene>
    <name evidence="1" type="ORF">SKAU_G00045770</name>
</gene>
<name>A0A9Q1J998_SYNKA</name>
<keyword evidence="2" id="KW-1185">Reference proteome</keyword>
<accession>A0A9Q1J998</accession>
<dbReference type="EMBL" id="JAINUF010000002">
    <property type="protein sequence ID" value="KAJ8373997.1"/>
    <property type="molecule type" value="Genomic_DNA"/>
</dbReference>
<dbReference type="Proteomes" id="UP001152622">
    <property type="component" value="Chromosome 2"/>
</dbReference>
<dbReference type="AlphaFoldDB" id="A0A9Q1J998"/>
<organism evidence="1 2">
    <name type="scientific">Synaphobranchus kaupii</name>
    <name type="common">Kaup's arrowtooth eel</name>
    <dbReference type="NCBI Taxonomy" id="118154"/>
    <lineage>
        <taxon>Eukaryota</taxon>
        <taxon>Metazoa</taxon>
        <taxon>Chordata</taxon>
        <taxon>Craniata</taxon>
        <taxon>Vertebrata</taxon>
        <taxon>Euteleostomi</taxon>
        <taxon>Actinopterygii</taxon>
        <taxon>Neopterygii</taxon>
        <taxon>Teleostei</taxon>
        <taxon>Anguilliformes</taxon>
        <taxon>Synaphobranchidae</taxon>
        <taxon>Synaphobranchus</taxon>
    </lineage>
</organism>